<evidence type="ECO:0000256" key="3">
    <source>
        <dbReference type="ARBA" id="ARBA00022989"/>
    </source>
</evidence>
<feature type="transmembrane region" description="Helical" evidence="6">
    <location>
        <begin position="101"/>
        <end position="123"/>
    </location>
</feature>
<dbReference type="Pfam" id="PF04193">
    <property type="entry name" value="PQ-loop"/>
    <property type="match status" value="2"/>
</dbReference>
<evidence type="ECO:0000256" key="6">
    <source>
        <dbReference type="SAM" id="Phobius"/>
    </source>
</evidence>
<dbReference type="EMBL" id="JBFXLU010000108">
    <property type="protein sequence ID" value="KAL2841579.1"/>
    <property type="molecule type" value="Genomic_DNA"/>
</dbReference>
<evidence type="ECO:0000313" key="8">
    <source>
        <dbReference type="Proteomes" id="UP001610446"/>
    </source>
</evidence>
<reference evidence="7 8" key="1">
    <citation type="submission" date="2024-07" db="EMBL/GenBank/DDBJ databases">
        <title>Section-level genome sequencing and comparative genomics of Aspergillus sections Usti and Cavernicolus.</title>
        <authorList>
            <consortium name="Lawrence Berkeley National Laboratory"/>
            <person name="Nybo J.L."/>
            <person name="Vesth T.C."/>
            <person name="Theobald S."/>
            <person name="Frisvad J.C."/>
            <person name="Larsen T.O."/>
            <person name="Kjaerboelling I."/>
            <person name="Rothschild-Mancinelli K."/>
            <person name="Lyhne E.K."/>
            <person name="Kogle M.E."/>
            <person name="Barry K."/>
            <person name="Clum A."/>
            <person name="Na H."/>
            <person name="Ledsgaard L."/>
            <person name="Lin J."/>
            <person name="Lipzen A."/>
            <person name="Kuo A."/>
            <person name="Riley R."/>
            <person name="Mondo S."/>
            <person name="Labutti K."/>
            <person name="Haridas S."/>
            <person name="Pangalinan J."/>
            <person name="Salamov A.A."/>
            <person name="Simmons B.A."/>
            <person name="Magnuson J.K."/>
            <person name="Chen J."/>
            <person name="Drula E."/>
            <person name="Henrissat B."/>
            <person name="Wiebenga A."/>
            <person name="Lubbers R.J."/>
            <person name="Gomes A.C."/>
            <person name="Makela M.R."/>
            <person name="Stajich J."/>
            <person name="Grigoriev I.V."/>
            <person name="Mortensen U.H."/>
            <person name="De Vries R.P."/>
            <person name="Baker S.E."/>
            <person name="Andersen M.R."/>
        </authorList>
    </citation>
    <scope>NUCLEOTIDE SEQUENCE [LARGE SCALE GENOMIC DNA]</scope>
    <source>
        <strain evidence="7 8">CBS 123904</strain>
    </source>
</reference>
<feature type="transmembrane region" description="Helical" evidence="6">
    <location>
        <begin position="39"/>
        <end position="59"/>
    </location>
</feature>
<dbReference type="Proteomes" id="UP001610446">
    <property type="component" value="Unassembled WGS sequence"/>
</dbReference>
<gene>
    <name evidence="7" type="ORF">BJY01DRAFT_217370</name>
</gene>
<evidence type="ECO:0000256" key="5">
    <source>
        <dbReference type="SAM" id="MobiDB-lite"/>
    </source>
</evidence>
<sequence>MAPPLIDYVAYGLPDHCEPTTSFLASLSSHLHICLPTPLALLSSTLGTLSIVSWLFAQLPQIYKNFQLQSTSGLSIFFLIIWCLGDMGNLLGALLTKQAAWQVIIAGYYVFVDIALVIQFFWYTHYKGRGVIDYTILRSDDDNSPPNVLEGVSFSEAGSLATGNSPQITPKLDTKDPINFKTRGISALNNPSASYSNEKLSSSRRSIVRSGNGMAFQNTAARTVLLASMLCAVAANAAPTEVDPAPPSSGLTLEFLGSIFSWMSTVLYLGSRPPQLYKNYRRKSTSGLSPLLFMAAFCGNFFYSSSLLTNPNAWYDFAPYGGGGWADASGNDRVEWVGRAIPFFLGAFGVLFLDGFMGVQFLMYGSADDESVIEIEDSKRGRSRWTRVHGWMRGWIPSPVRKPRSEFSPEGQSLLTEEQSRYGTV</sequence>
<evidence type="ECO:0000256" key="1">
    <source>
        <dbReference type="ARBA" id="ARBA00004141"/>
    </source>
</evidence>
<feature type="transmembrane region" description="Helical" evidence="6">
    <location>
        <begin position="291"/>
        <end position="309"/>
    </location>
</feature>
<evidence type="ECO:0000313" key="7">
    <source>
        <dbReference type="EMBL" id="KAL2841579.1"/>
    </source>
</evidence>
<feature type="transmembrane region" description="Helical" evidence="6">
    <location>
        <begin position="71"/>
        <end position="95"/>
    </location>
</feature>
<dbReference type="InterPro" id="IPR006603">
    <property type="entry name" value="PQ-loop_rpt"/>
</dbReference>
<feature type="transmembrane region" description="Helical" evidence="6">
    <location>
        <begin position="340"/>
        <end position="364"/>
    </location>
</feature>
<dbReference type="PANTHER" id="PTHR16201">
    <property type="entry name" value="SEVEN TRANSMEMBRANE PROTEIN 1-RELATED"/>
    <property type="match status" value="1"/>
</dbReference>
<dbReference type="PANTHER" id="PTHR16201:SF34">
    <property type="entry name" value="LYSOSOMAL AMINO ACID TRANSPORTER 1"/>
    <property type="match status" value="1"/>
</dbReference>
<dbReference type="InterPro" id="IPR051415">
    <property type="entry name" value="LAAT-1"/>
</dbReference>
<protein>
    <submittedName>
        <fullName evidence="7">PQ loop repeat-domain-containing protein</fullName>
    </submittedName>
</protein>
<feature type="compositionally biased region" description="Polar residues" evidence="5">
    <location>
        <begin position="410"/>
        <end position="425"/>
    </location>
</feature>
<evidence type="ECO:0000256" key="4">
    <source>
        <dbReference type="ARBA" id="ARBA00023136"/>
    </source>
</evidence>
<evidence type="ECO:0000256" key="2">
    <source>
        <dbReference type="ARBA" id="ARBA00022692"/>
    </source>
</evidence>
<accession>A0ABR4JNI7</accession>
<comment type="caution">
    <text evidence="7">The sequence shown here is derived from an EMBL/GenBank/DDBJ whole genome shotgun (WGS) entry which is preliminary data.</text>
</comment>
<feature type="region of interest" description="Disordered" evidence="5">
    <location>
        <begin position="402"/>
        <end position="425"/>
    </location>
</feature>
<keyword evidence="3 6" id="KW-1133">Transmembrane helix</keyword>
<dbReference type="Gene3D" id="1.20.1280.290">
    <property type="match status" value="2"/>
</dbReference>
<name>A0ABR4JNI7_9EURO</name>
<keyword evidence="4 6" id="KW-0472">Membrane</keyword>
<keyword evidence="2 6" id="KW-0812">Transmembrane</keyword>
<keyword evidence="8" id="KW-1185">Reference proteome</keyword>
<organism evidence="7 8">
    <name type="scientific">Aspergillus pseudoustus</name>
    <dbReference type="NCBI Taxonomy" id="1810923"/>
    <lineage>
        <taxon>Eukaryota</taxon>
        <taxon>Fungi</taxon>
        <taxon>Dikarya</taxon>
        <taxon>Ascomycota</taxon>
        <taxon>Pezizomycotina</taxon>
        <taxon>Eurotiomycetes</taxon>
        <taxon>Eurotiomycetidae</taxon>
        <taxon>Eurotiales</taxon>
        <taxon>Aspergillaceae</taxon>
        <taxon>Aspergillus</taxon>
        <taxon>Aspergillus subgen. Nidulantes</taxon>
    </lineage>
</organism>
<comment type="subcellular location">
    <subcellularLocation>
        <location evidence="1">Membrane</location>
        <topology evidence="1">Multi-pass membrane protein</topology>
    </subcellularLocation>
</comment>
<dbReference type="SMART" id="SM00679">
    <property type="entry name" value="CTNS"/>
    <property type="match status" value="2"/>
</dbReference>
<proteinExistence type="predicted"/>